<keyword evidence="1" id="KW-0943">RNA-mediated gene silencing</keyword>
<evidence type="ECO:0000313" key="4">
    <source>
        <dbReference type="Proteomes" id="UP000306102"/>
    </source>
</evidence>
<comment type="function">
    <text evidence="1">Probably involved in the RNA silencing pathway and required for the generation of small interfering RNAs (siRNAs).</text>
</comment>
<dbReference type="AlphaFoldDB" id="A0A4S4EYD2"/>
<keyword evidence="1" id="KW-0548">Nucleotidyltransferase</keyword>
<comment type="caution">
    <text evidence="3">The sequence shown here is derived from an EMBL/GenBank/DDBJ whole genome shotgun (WGS) entry which is preliminary data.</text>
</comment>
<evidence type="ECO:0000259" key="2">
    <source>
        <dbReference type="Pfam" id="PF05183"/>
    </source>
</evidence>
<gene>
    <name evidence="3" type="ORF">TEA_027922</name>
</gene>
<dbReference type="InterPro" id="IPR007855">
    <property type="entry name" value="RDRP"/>
</dbReference>
<keyword evidence="1" id="KW-0808">Transferase</keyword>
<sequence length="342" mass="38794">MMSKMKAEQDQGLYLNSTRTHLQRELRDQIVLIVKFVEETTSCNNWVTGSSNYDVAFNKIAEEGILVGLRRFRFFVFKDGGKEEKKKSPTSSIVKCYFVRMESLAPCDEIESYILSKRTVHEARCLFMHVQMVSSLAKYMARNLNDLEVNEFASLLSILEVFLDHANCEEKSLELRGSEAHTREPPLLMQIRLVYNGRAVKGTLLVNRKLPEKTIQVMSSMIKVEADSRLSNVQTFNSLEIVGISYNMSVAADSWLAFVDQLLILGDSSSVEKDRMKETMHHLIDIYCEALDAPKSGKKTHFNALPFVLSCMWISTFKAPAFMVMPRNLGYGPDNTSAALKS</sequence>
<dbReference type="PANTHER" id="PTHR23079">
    <property type="entry name" value="RNA-DEPENDENT RNA POLYMERASE"/>
    <property type="match status" value="1"/>
</dbReference>
<feature type="domain" description="RDRP core" evidence="2">
    <location>
        <begin position="18"/>
        <end position="142"/>
    </location>
</feature>
<dbReference type="EMBL" id="SDRB02000972">
    <property type="protein sequence ID" value="THG22078.1"/>
    <property type="molecule type" value="Genomic_DNA"/>
</dbReference>
<dbReference type="Pfam" id="PF05183">
    <property type="entry name" value="RdRP"/>
    <property type="match status" value="2"/>
</dbReference>
<evidence type="ECO:0000256" key="1">
    <source>
        <dbReference type="RuleBase" id="RU363098"/>
    </source>
</evidence>
<reference evidence="3 4" key="1">
    <citation type="journal article" date="2018" name="Proc. Natl. Acad. Sci. U.S.A.">
        <title>Draft genome sequence of Camellia sinensis var. sinensis provides insights into the evolution of the tea genome and tea quality.</title>
        <authorList>
            <person name="Wei C."/>
            <person name="Yang H."/>
            <person name="Wang S."/>
            <person name="Zhao J."/>
            <person name="Liu C."/>
            <person name="Gao L."/>
            <person name="Xia E."/>
            <person name="Lu Y."/>
            <person name="Tai Y."/>
            <person name="She G."/>
            <person name="Sun J."/>
            <person name="Cao H."/>
            <person name="Tong W."/>
            <person name="Gao Q."/>
            <person name="Li Y."/>
            <person name="Deng W."/>
            <person name="Jiang X."/>
            <person name="Wang W."/>
            <person name="Chen Q."/>
            <person name="Zhang S."/>
            <person name="Li H."/>
            <person name="Wu J."/>
            <person name="Wang P."/>
            <person name="Li P."/>
            <person name="Shi C."/>
            <person name="Zheng F."/>
            <person name="Jian J."/>
            <person name="Huang B."/>
            <person name="Shan D."/>
            <person name="Shi M."/>
            <person name="Fang C."/>
            <person name="Yue Y."/>
            <person name="Li F."/>
            <person name="Li D."/>
            <person name="Wei S."/>
            <person name="Han B."/>
            <person name="Jiang C."/>
            <person name="Yin Y."/>
            <person name="Xia T."/>
            <person name="Zhang Z."/>
            <person name="Bennetzen J.L."/>
            <person name="Zhao S."/>
            <person name="Wan X."/>
        </authorList>
    </citation>
    <scope>NUCLEOTIDE SEQUENCE [LARGE SCALE GENOMIC DNA]</scope>
    <source>
        <strain evidence="4">cv. Shuchazao</strain>
        <tissue evidence="3">Leaf</tissue>
    </source>
</reference>
<keyword evidence="1" id="KW-0696">RNA-directed RNA polymerase</keyword>
<dbReference type="Proteomes" id="UP000306102">
    <property type="component" value="Unassembled WGS sequence"/>
</dbReference>
<dbReference type="GO" id="GO:0031380">
    <property type="term" value="C:nuclear RNA-directed RNA polymerase complex"/>
    <property type="evidence" value="ECO:0007669"/>
    <property type="project" value="TreeGrafter"/>
</dbReference>
<dbReference type="GO" id="GO:0030422">
    <property type="term" value="P:siRNA processing"/>
    <property type="evidence" value="ECO:0007669"/>
    <property type="project" value="TreeGrafter"/>
</dbReference>
<dbReference type="EC" id="2.7.7.48" evidence="1"/>
<dbReference type="STRING" id="542762.A0A4S4EYD2"/>
<proteinExistence type="inferred from homology"/>
<dbReference type="InterPro" id="IPR057596">
    <property type="entry name" value="RDRP_core"/>
</dbReference>
<evidence type="ECO:0000313" key="3">
    <source>
        <dbReference type="EMBL" id="THG22078.1"/>
    </source>
</evidence>
<dbReference type="PANTHER" id="PTHR23079:SF55">
    <property type="entry name" value="RNA-DIRECTED RNA POLYMERASE"/>
    <property type="match status" value="1"/>
</dbReference>
<keyword evidence="4" id="KW-1185">Reference proteome</keyword>
<keyword evidence="1" id="KW-0694">RNA-binding</keyword>
<feature type="domain" description="RDRP core" evidence="2">
    <location>
        <begin position="176"/>
        <end position="248"/>
    </location>
</feature>
<name>A0A4S4EYD2_CAMSN</name>
<accession>A0A4S4EYD2</accession>
<dbReference type="GO" id="GO:0003723">
    <property type="term" value="F:RNA binding"/>
    <property type="evidence" value="ECO:0007669"/>
    <property type="project" value="UniProtKB-KW"/>
</dbReference>
<protein>
    <recommendedName>
        <fullName evidence="1">RNA-dependent RNA polymerase</fullName>
        <ecNumber evidence="1">2.7.7.48</ecNumber>
    </recommendedName>
</protein>
<comment type="similarity">
    <text evidence="1">Belongs to the RdRP family.</text>
</comment>
<dbReference type="GO" id="GO:0003968">
    <property type="term" value="F:RNA-directed RNA polymerase activity"/>
    <property type="evidence" value="ECO:0007669"/>
    <property type="project" value="UniProtKB-KW"/>
</dbReference>
<comment type="catalytic activity">
    <reaction evidence="1">
        <text>RNA(n) + a ribonucleoside 5'-triphosphate = RNA(n+1) + diphosphate</text>
        <dbReference type="Rhea" id="RHEA:21248"/>
        <dbReference type="Rhea" id="RHEA-COMP:14527"/>
        <dbReference type="Rhea" id="RHEA-COMP:17342"/>
        <dbReference type="ChEBI" id="CHEBI:33019"/>
        <dbReference type="ChEBI" id="CHEBI:61557"/>
        <dbReference type="ChEBI" id="CHEBI:140395"/>
        <dbReference type="EC" id="2.7.7.48"/>
    </reaction>
</comment>
<organism evidence="3 4">
    <name type="scientific">Camellia sinensis var. sinensis</name>
    <name type="common">China tea</name>
    <dbReference type="NCBI Taxonomy" id="542762"/>
    <lineage>
        <taxon>Eukaryota</taxon>
        <taxon>Viridiplantae</taxon>
        <taxon>Streptophyta</taxon>
        <taxon>Embryophyta</taxon>
        <taxon>Tracheophyta</taxon>
        <taxon>Spermatophyta</taxon>
        <taxon>Magnoliopsida</taxon>
        <taxon>eudicotyledons</taxon>
        <taxon>Gunneridae</taxon>
        <taxon>Pentapetalae</taxon>
        <taxon>asterids</taxon>
        <taxon>Ericales</taxon>
        <taxon>Theaceae</taxon>
        <taxon>Camellia</taxon>
    </lineage>
</organism>